<dbReference type="SUPFAM" id="SSF50022">
    <property type="entry name" value="ISP domain"/>
    <property type="match status" value="1"/>
</dbReference>
<keyword evidence="1" id="KW-0001">2Fe-2S</keyword>
<dbReference type="Gene3D" id="3.30.9.10">
    <property type="entry name" value="D-Amino Acid Oxidase, subunit A, domain 2"/>
    <property type="match status" value="1"/>
</dbReference>
<reference evidence="7 8" key="1">
    <citation type="submission" date="2016-06" db="EMBL/GenBank/DDBJ databases">
        <authorList>
            <person name="Olsen C.W."/>
            <person name="Carey S."/>
            <person name="Hinshaw L."/>
            <person name="Karasin A.I."/>
        </authorList>
    </citation>
    <scope>NUCLEOTIDE SEQUENCE [LARGE SCALE GENOMIC DNA]</scope>
    <source>
        <strain evidence="7 8">LZ-22</strain>
    </source>
</reference>
<feature type="domain" description="Rieske" evidence="6">
    <location>
        <begin position="409"/>
        <end position="492"/>
    </location>
</feature>
<dbReference type="InterPro" id="IPR036188">
    <property type="entry name" value="FAD/NAD-bd_sf"/>
</dbReference>
<dbReference type="Proteomes" id="UP000199086">
    <property type="component" value="Unassembled WGS sequence"/>
</dbReference>
<dbReference type="InterPro" id="IPR006076">
    <property type="entry name" value="FAD-dep_OxRdtase"/>
</dbReference>
<evidence type="ECO:0000313" key="7">
    <source>
        <dbReference type="EMBL" id="SDB97339.1"/>
    </source>
</evidence>
<protein>
    <submittedName>
        <fullName evidence="7">Glycine/D-amino acid oxidase</fullName>
    </submittedName>
</protein>
<evidence type="ECO:0000256" key="1">
    <source>
        <dbReference type="ARBA" id="ARBA00022714"/>
    </source>
</evidence>
<keyword evidence="4" id="KW-0411">Iron-sulfur</keyword>
<keyword evidence="3" id="KW-0408">Iron</keyword>
<dbReference type="InterPro" id="IPR036922">
    <property type="entry name" value="Rieske_2Fe-2S_sf"/>
</dbReference>
<dbReference type="OrthoDB" id="9767869at2"/>
<dbReference type="Pfam" id="PF00355">
    <property type="entry name" value="Rieske"/>
    <property type="match status" value="1"/>
</dbReference>
<dbReference type="STRING" id="1577474.GA0111570_11285"/>
<sequence length="492" mass="51526">MESVWLATHPSTPATDTFTDGAHADTIVAGAGLAGLATAVMLARSGHQVVVLEARSVGAVTTGRTTGKLSLLQGLTLSGILAHHSKDVARAYVEGNREGQALLVRLMDDHGVAYERRPAYTYATTDDGLKRLQAERDACGTAGLDVEWTEDTELPFPIRGALLLPNQVQLHPLAVLDMLRTQLAEHGGVLVEGVRVTAADSGSPVTVTTTQGRMTADRLVLATGTPILDRGAYFAKLTPLRSYVTTYRVPGPVPRGMYLSSDDPTRSLRTVEVDGGVQLVVGGNGHVTGRSASASEAVSGLVEWTGQHFPGAERTYAWSAQDYRSVNRVPFVGPMPRGGGNIYVATGFNKWGMTNAVAAAVNLAGQILGGSMPWAETLGHRITKPAGLVSAVGPNAAVAVEATRSWVQAEVGALPDEPPAEGTGVVGRGRHGRPEAMSTVDGHTCRISAVCTHAGGIVGWNDAEKSWDCPLHGSRFAADGTLLEGPAVTDLE</sequence>
<dbReference type="Pfam" id="PF01266">
    <property type="entry name" value="DAO"/>
    <property type="match status" value="1"/>
</dbReference>
<dbReference type="Gene3D" id="3.50.50.60">
    <property type="entry name" value="FAD/NAD(P)-binding domain"/>
    <property type="match status" value="1"/>
</dbReference>
<evidence type="ECO:0000256" key="3">
    <source>
        <dbReference type="ARBA" id="ARBA00023004"/>
    </source>
</evidence>
<dbReference type="PROSITE" id="PS51296">
    <property type="entry name" value="RIESKE"/>
    <property type="match status" value="1"/>
</dbReference>
<dbReference type="EMBL" id="FMYF01000012">
    <property type="protein sequence ID" value="SDB97339.1"/>
    <property type="molecule type" value="Genomic_DNA"/>
</dbReference>
<dbReference type="AlphaFoldDB" id="A0A1G6HST0"/>
<evidence type="ECO:0000256" key="4">
    <source>
        <dbReference type="ARBA" id="ARBA00023014"/>
    </source>
</evidence>
<gene>
    <name evidence="7" type="ORF">GA0111570_11285</name>
</gene>
<organism evidence="7 8">
    <name type="scientific">Raineyella antarctica</name>
    <dbReference type="NCBI Taxonomy" id="1577474"/>
    <lineage>
        <taxon>Bacteria</taxon>
        <taxon>Bacillati</taxon>
        <taxon>Actinomycetota</taxon>
        <taxon>Actinomycetes</taxon>
        <taxon>Propionibacteriales</taxon>
        <taxon>Propionibacteriaceae</taxon>
        <taxon>Raineyella</taxon>
    </lineage>
</organism>
<dbReference type="InterPro" id="IPR017941">
    <property type="entry name" value="Rieske_2Fe-2S"/>
</dbReference>
<dbReference type="GO" id="GO:0004497">
    <property type="term" value="F:monooxygenase activity"/>
    <property type="evidence" value="ECO:0007669"/>
    <property type="project" value="UniProtKB-ARBA"/>
</dbReference>
<evidence type="ECO:0000313" key="8">
    <source>
        <dbReference type="Proteomes" id="UP000199086"/>
    </source>
</evidence>
<dbReference type="PANTHER" id="PTHR13847">
    <property type="entry name" value="SARCOSINE DEHYDROGENASE-RELATED"/>
    <property type="match status" value="1"/>
</dbReference>
<evidence type="ECO:0000259" key="6">
    <source>
        <dbReference type="PROSITE" id="PS51296"/>
    </source>
</evidence>
<dbReference type="GO" id="GO:0016705">
    <property type="term" value="F:oxidoreductase activity, acting on paired donors, with incorporation or reduction of molecular oxygen"/>
    <property type="evidence" value="ECO:0007669"/>
    <property type="project" value="UniProtKB-ARBA"/>
</dbReference>
<evidence type="ECO:0000256" key="2">
    <source>
        <dbReference type="ARBA" id="ARBA00022723"/>
    </source>
</evidence>
<keyword evidence="2" id="KW-0479">Metal-binding</keyword>
<dbReference type="PANTHER" id="PTHR13847:SF274">
    <property type="entry name" value="RIESKE 2FE-2S IRON-SULFUR PROTEIN YHFW-RELATED"/>
    <property type="match status" value="1"/>
</dbReference>
<accession>A0A1G6HST0</accession>
<dbReference type="Gene3D" id="2.102.10.10">
    <property type="entry name" value="Rieske [2Fe-2S] iron-sulphur domain"/>
    <property type="match status" value="1"/>
</dbReference>
<name>A0A1G6HST0_9ACTN</name>
<dbReference type="GO" id="GO:0051537">
    <property type="term" value="F:2 iron, 2 sulfur cluster binding"/>
    <property type="evidence" value="ECO:0007669"/>
    <property type="project" value="UniProtKB-KW"/>
</dbReference>
<dbReference type="SUPFAM" id="SSF51905">
    <property type="entry name" value="FAD/NAD(P)-binding domain"/>
    <property type="match status" value="1"/>
</dbReference>
<feature type="region of interest" description="Disordered" evidence="5">
    <location>
        <begin position="414"/>
        <end position="438"/>
    </location>
</feature>
<keyword evidence="8" id="KW-1185">Reference proteome</keyword>
<dbReference type="GO" id="GO:0005737">
    <property type="term" value="C:cytoplasm"/>
    <property type="evidence" value="ECO:0007669"/>
    <property type="project" value="TreeGrafter"/>
</dbReference>
<evidence type="ECO:0000256" key="5">
    <source>
        <dbReference type="SAM" id="MobiDB-lite"/>
    </source>
</evidence>
<proteinExistence type="predicted"/>
<dbReference type="GO" id="GO:0046872">
    <property type="term" value="F:metal ion binding"/>
    <property type="evidence" value="ECO:0007669"/>
    <property type="project" value="UniProtKB-KW"/>
</dbReference>
<dbReference type="RefSeq" id="WP_092613124.1">
    <property type="nucleotide sequence ID" value="NZ_FMYF01000012.1"/>
</dbReference>